<feature type="domain" description="CYTH" evidence="1">
    <location>
        <begin position="2"/>
        <end position="199"/>
    </location>
</feature>
<dbReference type="InterPro" id="IPR023577">
    <property type="entry name" value="CYTH_domain"/>
</dbReference>
<accession>A0A1I6I0K1</accession>
<dbReference type="AlphaFoldDB" id="A0A1I6I0K1"/>
<proteinExistence type="predicted"/>
<dbReference type="InterPro" id="IPR033469">
    <property type="entry name" value="CYTH-like_dom_sf"/>
</dbReference>
<reference evidence="3" key="1">
    <citation type="submission" date="2016-10" db="EMBL/GenBank/DDBJ databases">
        <authorList>
            <person name="Varghese N."/>
            <person name="Submissions S."/>
        </authorList>
    </citation>
    <scope>NUCLEOTIDE SEQUENCE [LARGE SCALE GENOMIC DNA]</scope>
    <source>
        <strain evidence="3">CGMCC 1.6294</strain>
    </source>
</reference>
<evidence type="ECO:0000313" key="2">
    <source>
        <dbReference type="EMBL" id="SFR60243.1"/>
    </source>
</evidence>
<dbReference type="PANTHER" id="PTHR39569:SF1">
    <property type="entry name" value="INORGANIC TRIPHOSPHATASE"/>
    <property type="match status" value="1"/>
</dbReference>
<dbReference type="Proteomes" id="UP000199290">
    <property type="component" value="Unassembled WGS sequence"/>
</dbReference>
<dbReference type="CDD" id="cd07756">
    <property type="entry name" value="CYTH-like_Pase_CHAD"/>
    <property type="match status" value="1"/>
</dbReference>
<dbReference type="EMBL" id="FOYV01000004">
    <property type="protein sequence ID" value="SFR60243.1"/>
    <property type="molecule type" value="Genomic_DNA"/>
</dbReference>
<dbReference type="RefSeq" id="WP_091992250.1">
    <property type="nucleotide sequence ID" value="NZ_FOYV01000004.1"/>
</dbReference>
<gene>
    <name evidence="2" type="ORF">SAMN04488073_3281</name>
</gene>
<dbReference type="InterPro" id="IPR039013">
    <property type="entry name" value="YgiF"/>
</dbReference>
<dbReference type="GO" id="GO:0046872">
    <property type="term" value="F:metal ion binding"/>
    <property type="evidence" value="ECO:0007669"/>
    <property type="project" value="TreeGrafter"/>
</dbReference>
<dbReference type="PANTHER" id="PTHR39569">
    <property type="entry name" value="INORGANIC TRIPHOSPHATASE"/>
    <property type="match status" value="1"/>
</dbReference>
<protein>
    <submittedName>
        <fullName evidence="2">CYTH domain-containing protein</fullName>
    </submittedName>
</protein>
<evidence type="ECO:0000313" key="3">
    <source>
        <dbReference type="Proteomes" id="UP000199290"/>
    </source>
</evidence>
<sequence>MATELEIKLSVSEHAQEQAVQWLAGRTDVHSGKTMDLVNRYFDTPDGVLNRSKAALRIRKAGDAFIQTLKTRGEFVNGAHAREEWEWLLDGPDLDLDLLANTPLHHALDLSELGVVFETNFQRRIFWLQQDAGMIEVAVDSGFILAGDERMPLHEIEFELKSGSPESLVNAALALADEVPVFLNLVSKAEQGYWLAGLYHPRLEGEHERLSVTEYLKALGHGWLLDKPVPTQMLDLSRVAGAAEAAGCSELWRQVNDELSRGVLVREFAERATLMGRLQLQLAAVGQG</sequence>
<name>A0A1I6I0K1_9GAMM</name>
<dbReference type="Pfam" id="PF01928">
    <property type="entry name" value="CYTH"/>
    <property type="match status" value="1"/>
</dbReference>
<evidence type="ECO:0000259" key="1">
    <source>
        <dbReference type="PROSITE" id="PS51707"/>
    </source>
</evidence>
<dbReference type="GO" id="GO:0050355">
    <property type="term" value="F:inorganic triphosphate phosphatase activity"/>
    <property type="evidence" value="ECO:0007669"/>
    <property type="project" value="InterPro"/>
</dbReference>
<dbReference type="SUPFAM" id="SSF55154">
    <property type="entry name" value="CYTH-like phosphatases"/>
    <property type="match status" value="1"/>
</dbReference>
<dbReference type="OrthoDB" id="3034217at2"/>
<dbReference type="PROSITE" id="PS51707">
    <property type="entry name" value="CYTH"/>
    <property type="match status" value="1"/>
</dbReference>
<dbReference type="Gene3D" id="2.40.320.10">
    <property type="entry name" value="Hypothetical Protein Pfu-838710-001"/>
    <property type="match status" value="1"/>
</dbReference>
<dbReference type="SMART" id="SM01118">
    <property type="entry name" value="CYTH"/>
    <property type="match status" value="1"/>
</dbReference>
<keyword evidence="3" id="KW-1185">Reference proteome</keyword>
<organism evidence="2 3">
    <name type="scientific">Marinobacter gudaonensis</name>
    <dbReference type="NCBI Taxonomy" id="375760"/>
    <lineage>
        <taxon>Bacteria</taxon>
        <taxon>Pseudomonadati</taxon>
        <taxon>Pseudomonadota</taxon>
        <taxon>Gammaproteobacteria</taxon>
        <taxon>Pseudomonadales</taxon>
        <taxon>Marinobacteraceae</taxon>
        <taxon>Marinobacter</taxon>
    </lineage>
</organism>